<evidence type="ECO:0000313" key="3">
    <source>
        <dbReference type="Proteomes" id="UP000244773"/>
    </source>
</evidence>
<keyword evidence="3" id="KW-1185">Reference proteome</keyword>
<gene>
    <name evidence="2" type="ORF">TetV_200</name>
</gene>
<organism evidence="2">
    <name type="scientific">Tetraselmis virus 1</name>
    <dbReference type="NCBI Taxonomy" id="2060617"/>
    <lineage>
        <taxon>Viruses</taxon>
        <taxon>Varidnaviria</taxon>
        <taxon>Bamfordvirae</taxon>
        <taxon>Nucleocytoviricota</taxon>
        <taxon>Megaviricetes</taxon>
        <taxon>Imitervirales</taxon>
        <taxon>Allomimiviridae</taxon>
        <taxon>Oceanusvirus</taxon>
        <taxon>Oceanusvirus kaneohense</taxon>
    </lineage>
</organism>
<name>A0A2P0VN10_9VIRU</name>
<keyword evidence="1" id="KW-0175">Coiled coil</keyword>
<dbReference type="EMBL" id="KY322437">
    <property type="protein sequence ID" value="AUF82292.1"/>
    <property type="molecule type" value="Genomic_DNA"/>
</dbReference>
<feature type="coiled-coil region" evidence="1">
    <location>
        <begin position="111"/>
        <end position="138"/>
    </location>
</feature>
<evidence type="ECO:0000313" key="2">
    <source>
        <dbReference type="EMBL" id="AUF82292.1"/>
    </source>
</evidence>
<reference evidence="2" key="1">
    <citation type="journal article" date="2018" name="Virology">
        <title>A giant virus infecting green algae encodes key fermentation genes.</title>
        <authorList>
            <person name="Schvarcz C.R."/>
            <person name="Steward G.F."/>
        </authorList>
    </citation>
    <scope>NUCLEOTIDE SEQUENCE [LARGE SCALE GENOMIC DNA]</scope>
</reference>
<evidence type="ECO:0000256" key="1">
    <source>
        <dbReference type="SAM" id="Coils"/>
    </source>
</evidence>
<sequence>MEKAGIAVALFTALAAGRKMLPPHQVRDKLTSFMYHTGVVLTLGMSKSTRMGPIWNSTVEPVVVDLLDDVSYSVRYGLIKGLRSDNKKDESVVIPNEKNDSSLQMAVCDMKSELTEIKEELKKEIEVEKDILEESKDKKE</sequence>
<dbReference type="Proteomes" id="UP000244773">
    <property type="component" value="Segment"/>
</dbReference>
<accession>A0A2P0VN10</accession>
<protein>
    <submittedName>
        <fullName evidence="2">Uncharacterized protein</fullName>
    </submittedName>
</protein>
<proteinExistence type="predicted"/>